<reference evidence="3" key="1">
    <citation type="journal article" date="2022" name="Cell Host Microbe">
        <title>Colonization of the live biotherapeutic product VE303 and modulation of the microbiota and metabolites in healthy volunteers.</title>
        <authorList>
            <person name="Dsouza M."/>
            <person name="Menon R."/>
            <person name="Crossette E."/>
            <person name="Bhattarai S.K."/>
            <person name="Schneider J."/>
            <person name="Kim Y.G."/>
            <person name="Reddy S."/>
            <person name="Caballero S."/>
            <person name="Felix C."/>
            <person name="Cornacchione L."/>
            <person name="Hendrickson J."/>
            <person name="Watson A.R."/>
            <person name="Minot S.S."/>
            <person name="Greenfield N."/>
            <person name="Schopf L."/>
            <person name="Szabady R."/>
            <person name="Patarroyo J."/>
            <person name="Smith W."/>
            <person name="Harrison P."/>
            <person name="Kuijper E.J."/>
            <person name="Kelly C.P."/>
            <person name="Olle B."/>
            <person name="Bobilev D."/>
            <person name="Silber J.L."/>
            <person name="Bucci V."/>
            <person name="Roberts B."/>
            <person name="Faith J."/>
            <person name="Norman J.M."/>
        </authorList>
    </citation>
    <scope>NUCLEOTIDE SEQUENCE</scope>
    <source>
        <strain evidence="3">VE303-04</strain>
    </source>
</reference>
<evidence type="ECO:0000313" key="4">
    <source>
        <dbReference type="Proteomes" id="UP001203136"/>
    </source>
</evidence>
<dbReference type="AlphaFoldDB" id="A0AAW5FB28"/>
<dbReference type="PANTHER" id="PTHR38743:SF2">
    <property type="entry name" value="DUF2185 DOMAIN-CONTAINING PROTEIN"/>
    <property type="match status" value="1"/>
</dbReference>
<proteinExistence type="predicted"/>
<dbReference type="InterPro" id="IPR018689">
    <property type="entry name" value="Imm33_dom"/>
</dbReference>
<evidence type="ECO:0000259" key="2">
    <source>
        <dbReference type="Pfam" id="PF09951"/>
    </source>
</evidence>
<dbReference type="PANTHER" id="PTHR38743">
    <property type="entry name" value="SIMILAR TO GLYOXYLASE I FAMILY PROTEIN"/>
    <property type="match status" value="1"/>
</dbReference>
<evidence type="ECO:0000313" key="3">
    <source>
        <dbReference type="EMBL" id="MCK0089000.1"/>
    </source>
</evidence>
<gene>
    <name evidence="3" type="ORF">K5I21_24655</name>
</gene>
<dbReference type="InterPro" id="IPR009677">
    <property type="entry name" value="DUF1266"/>
</dbReference>
<sequence>MNAIENIVKMVTELKKELEEMPETKEAKPVSREEFTLLLSGISTCRKAPGIPVHMGYEELYHCADADEEAKTREHLQRIYGIHNEEAFQSACHSEYSGSRQYEQFMTFWCGAPMFDINELNGAGRKGFEECISLSRHFYPILKEKGYYAWDINEKIGLLRKAAACGIVSEERFWELTDPWVRQAQVFYHSWQEYAISCLCGAVYFMSHHGTVDESFYKLNYNLVRHLFEDGGAWRRNAWYRPQEREWADIFGANPGCIITKRAMETETIGYMYRDEPAKGFPDCGWRFFVGDEPDEYVNQAENNTIISFNTVCNLDPTILAYFYADAGRKFGRTEDGWEEEF</sequence>
<organism evidence="3 4">
    <name type="scientific">Clostridium symbiosum</name>
    <name type="common">Bacteroides symbiosus</name>
    <dbReference type="NCBI Taxonomy" id="1512"/>
    <lineage>
        <taxon>Bacteria</taxon>
        <taxon>Bacillati</taxon>
        <taxon>Bacillota</taxon>
        <taxon>Clostridia</taxon>
        <taxon>Lachnospirales</taxon>
        <taxon>Lachnospiraceae</taxon>
        <taxon>Otoolea</taxon>
    </lineage>
</organism>
<feature type="domain" description="Immunity protein Imm33" evidence="2">
    <location>
        <begin position="257"/>
        <end position="337"/>
    </location>
</feature>
<evidence type="ECO:0000259" key="1">
    <source>
        <dbReference type="Pfam" id="PF06889"/>
    </source>
</evidence>
<accession>A0AAW5FB28</accession>
<name>A0AAW5FB28_CLOSY</name>
<comment type="caution">
    <text evidence="3">The sequence shown here is derived from an EMBL/GenBank/DDBJ whole genome shotgun (WGS) entry which is preliminary data.</text>
</comment>
<dbReference type="Proteomes" id="UP001203136">
    <property type="component" value="Unassembled WGS sequence"/>
</dbReference>
<feature type="domain" description="DUF1266" evidence="1">
    <location>
        <begin position="57"/>
        <end position="239"/>
    </location>
</feature>
<dbReference type="EMBL" id="JAINVB010000002">
    <property type="protein sequence ID" value="MCK0089000.1"/>
    <property type="molecule type" value="Genomic_DNA"/>
</dbReference>
<dbReference type="RefSeq" id="WP_034555386.1">
    <property type="nucleotide sequence ID" value="NZ_CACRUA010000005.1"/>
</dbReference>
<dbReference type="GeneID" id="57968301"/>
<dbReference type="Pfam" id="PF09951">
    <property type="entry name" value="Imm33"/>
    <property type="match status" value="1"/>
</dbReference>
<dbReference type="Pfam" id="PF06889">
    <property type="entry name" value="DUF1266"/>
    <property type="match status" value="1"/>
</dbReference>
<protein>
    <submittedName>
        <fullName evidence="3">DUF2185 domain-containing protein</fullName>
    </submittedName>
</protein>